<gene>
    <name evidence="1" type="ORF">M9458_035828</name>
</gene>
<accession>A0ABD0P231</accession>
<dbReference type="PROSITE" id="PS50096">
    <property type="entry name" value="IQ"/>
    <property type="match status" value="1"/>
</dbReference>
<feature type="non-terminal residue" evidence="1">
    <location>
        <position position="98"/>
    </location>
</feature>
<dbReference type="EMBL" id="JAMKFB020000018">
    <property type="protein sequence ID" value="KAL0167606.1"/>
    <property type="molecule type" value="Genomic_DNA"/>
</dbReference>
<proteinExistence type="predicted"/>
<organism evidence="1 2">
    <name type="scientific">Cirrhinus mrigala</name>
    <name type="common">Mrigala</name>
    <dbReference type="NCBI Taxonomy" id="683832"/>
    <lineage>
        <taxon>Eukaryota</taxon>
        <taxon>Metazoa</taxon>
        <taxon>Chordata</taxon>
        <taxon>Craniata</taxon>
        <taxon>Vertebrata</taxon>
        <taxon>Euteleostomi</taxon>
        <taxon>Actinopterygii</taxon>
        <taxon>Neopterygii</taxon>
        <taxon>Teleostei</taxon>
        <taxon>Ostariophysi</taxon>
        <taxon>Cypriniformes</taxon>
        <taxon>Cyprinidae</taxon>
        <taxon>Labeoninae</taxon>
        <taxon>Labeonini</taxon>
        <taxon>Cirrhinus</taxon>
    </lineage>
</organism>
<comment type="caution">
    <text evidence="1">The sequence shown here is derived from an EMBL/GenBank/DDBJ whole genome shotgun (WGS) entry which is preliminary data.</text>
</comment>
<dbReference type="Proteomes" id="UP001529510">
    <property type="component" value="Unassembled WGS sequence"/>
</dbReference>
<protein>
    <submittedName>
        <fullName evidence="1">Uncharacterized protein</fullName>
    </submittedName>
</protein>
<feature type="non-terminal residue" evidence="1">
    <location>
        <position position="1"/>
    </location>
</feature>
<reference evidence="1 2" key="1">
    <citation type="submission" date="2024-05" db="EMBL/GenBank/DDBJ databases">
        <title>Genome sequencing and assembly of Indian major carp, Cirrhinus mrigala (Hamilton, 1822).</title>
        <authorList>
            <person name="Mohindra V."/>
            <person name="Chowdhury L.M."/>
            <person name="Lal K."/>
            <person name="Jena J.K."/>
        </authorList>
    </citation>
    <scope>NUCLEOTIDE SEQUENCE [LARGE SCALE GENOMIC DNA]</scope>
    <source>
        <strain evidence="1">CM1030</strain>
        <tissue evidence="1">Blood</tissue>
    </source>
</reference>
<sequence>QKYGGPLISRRAACKIQTAFRQYQLSKNFQKIRNSVLESGIPRRMSVRRVRVQRDGFSAERALMEGCSLMGIPLTHSTSLPVTTTTTLTHLEDTFTEQ</sequence>
<evidence type="ECO:0000313" key="1">
    <source>
        <dbReference type="EMBL" id="KAL0167606.1"/>
    </source>
</evidence>
<name>A0ABD0P231_CIRMR</name>
<dbReference type="AlphaFoldDB" id="A0ABD0P231"/>
<keyword evidence="2" id="KW-1185">Reference proteome</keyword>
<evidence type="ECO:0000313" key="2">
    <source>
        <dbReference type="Proteomes" id="UP001529510"/>
    </source>
</evidence>